<dbReference type="Proteomes" id="UP000014115">
    <property type="component" value="Unassembled WGS sequence"/>
</dbReference>
<dbReference type="GO" id="GO:0006355">
    <property type="term" value="P:regulation of DNA-templated transcription"/>
    <property type="evidence" value="ECO:0007669"/>
    <property type="project" value="InterPro"/>
</dbReference>
<evidence type="ECO:0000256" key="2">
    <source>
        <dbReference type="ARBA" id="ARBA00022840"/>
    </source>
</evidence>
<dbReference type="PROSITE" id="PS50110">
    <property type="entry name" value="RESPONSE_REGULATORY"/>
    <property type="match status" value="1"/>
</dbReference>
<dbReference type="SUPFAM" id="SSF46689">
    <property type="entry name" value="Homeodomain-like"/>
    <property type="match status" value="1"/>
</dbReference>
<dbReference type="FunFam" id="3.40.50.300:FF:000006">
    <property type="entry name" value="DNA-binding transcriptional regulator NtrC"/>
    <property type="match status" value="1"/>
</dbReference>
<dbReference type="eggNOG" id="COG2204">
    <property type="taxonomic scope" value="Bacteria"/>
</dbReference>
<dbReference type="InterPro" id="IPR025943">
    <property type="entry name" value="Sigma_54_int_dom_ATP-bd_2"/>
</dbReference>
<keyword evidence="4" id="KW-0238">DNA-binding</keyword>
<dbReference type="Gene3D" id="1.10.8.60">
    <property type="match status" value="1"/>
</dbReference>
<dbReference type="Pfam" id="PF00072">
    <property type="entry name" value="Response_reg"/>
    <property type="match status" value="1"/>
</dbReference>
<dbReference type="RefSeq" id="WP_008489575.1">
    <property type="nucleotide sequence ID" value="NZ_AMRG01000014.1"/>
</dbReference>
<feature type="domain" description="Response regulatory" evidence="8">
    <location>
        <begin position="7"/>
        <end position="126"/>
    </location>
</feature>
<evidence type="ECO:0000259" key="8">
    <source>
        <dbReference type="PROSITE" id="PS50110"/>
    </source>
</evidence>
<dbReference type="PRINTS" id="PR01590">
    <property type="entry name" value="HTHFIS"/>
</dbReference>
<gene>
    <name evidence="9" type="ORF">A10D4_11114</name>
</gene>
<dbReference type="PANTHER" id="PTHR32071:SF113">
    <property type="entry name" value="ALGINATE BIOSYNTHESIS TRANSCRIPTIONAL REGULATORY PROTEIN ALGB"/>
    <property type="match status" value="1"/>
</dbReference>
<protein>
    <submittedName>
        <fullName evidence="9">Two component, sigma54 specific, transcriptional regulator, fis family protein</fullName>
    </submittedName>
</protein>
<reference evidence="9 10" key="1">
    <citation type="journal article" date="2012" name="J. Bacteriol.">
        <title>Genome Sequence of Idiomarina xiamenensis Type Strain 10-D-4.</title>
        <authorList>
            <person name="Lai Q."/>
            <person name="Wang L."/>
            <person name="Wang W."/>
            <person name="Shao Z."/>
        </authorList>
    </citation>
    <scope>NUCLEOTIDE SEQUENCE [LARGE SCALE GENOMIC DNA]</scope>
    <source>
        <strain evidence="9 10">10-D-4</strain>
    </source>
</reference>
<keyword evidence="6" id="KW-0597">Phosphoprotein</keyword>
<evidence type="ECO:0000259" key="7">
    <source>
        <dbReference type="PROSITE" id="PS50045"/>
    </source>
</evidence>
<sequence length="461" mass="51528">MKDKNAAILVVDDNEDILFAADLLLKKSFAKVDTLASPATIDQQLQQHDYDVVLLDMNFTQDASSGKEGLAILQRIKAEHPDIEVVLITAYGGMELAIEAMKLGAGDFVVKPWHNERLLTTVHSALERRRTRHKIQVLEQTQVQLVEQAYQDFDEFIGNSDAMQAIKETIQRAASTDANILLTGESGTGKGVAAHTIHKLSKRYDKPFMGVDVGALTESLFESELFGHKKGAFTGADNDQVGRFEAAQNGTLFLDEIGNLALSLQVKLLGALQNRQIVPVGGRKAIDVDIRLICATNDNLQDSVSAGQFRQDLLYRINTVEIRLPALRERRQDIPLLVDYFLRRYAKKYRREPLRVSDNAMQMLSDWHWPGNVRELQHLMERATILTSGDDLSTELLFPNGQPASPELEQATPLTTLNLEELEKQAVLNAMRSVEGNISKAAKVLGINRASLYRRLNKFEL</sequence>
<proteinExistence type="predicted"/>
<dbReference type="STRING" id="740709.A10D4_11114"/>
<dbReference type="EMBL" id="AMRG01000014">
    <property type="protein sequence ID" value="EKE80933.1"/>
    <property type="molecule type" value="Genomic_DNA"/>
</dbReference>
<dbReference type="InterPro" id="IPR011006">
    <property type="entry name" value="CheY-like_superfamily"/>
</dbReference>
<dbReference type="InterPro" id="IPR058031">
    <property type="entry name" value="AAA_lid_NorR"/>
</dbReference>
<dbReference type="InterPro" id="IPR025944">
    <property type="entry name" value="Sigma_54_int_dom_CS"/>
</dbReference>
<evidence type="ECO:0000256" key="5">
    <source>
        <dbReference type="ARBA" id="ARBA00023163"/>
    </source>
</evidence>
<dbReference type="InterPro" id="IPR027417">
    <property type="entry name" value="P-loop_NTPase"/>
</dbReference>
<dbReference type="Gene3D" id="1.10.10.60">
    <property type="entry name" value="Homeodomain-like"/>
    <property type="match status" value="1"/>
</dbReference>
<keyword evidence="5" id="KW-0804">Transcription</keyword>
<keyword evidence="1" id="KW-0547">Nucleotide-binding</keyword>
<organism evidence="9 10">
    <name type="scientific">Idiomarina xiamenensis 10-D-4</name>
    <dbReference type="NCBI Taxonomy" id="740709"/>
    <lineage>
        <taxon>Bacteria</taxon>
        <taxon>Pseudomonadati</taxon>
        <taxon>Pseudomonadota</taxon>
        <taxon>Gammaproteobacteria</taxon>
        <taxon>Alteromonadales</taxon>
        <taxon>Idiomarinaceae</taxon>
        <taxon>Idiomarina</taxon>
    </lineage>
</organism>
<dbReference type="PROSITE" id="PS00688">
    <property type="entry name" value="SIGMA54_INTERACT_3"/>
    <property type="match status" value="1"/>
</dbReference>
<dbReference type="SMART" id="SM00382">
    <property type="entry name" value="AAA"/>
    <property type="match status" value="1"/>
</dbReference>
<evidence type="ECO:0000256" key="3">
    <source>
        <dbReference type="ARBA" id="ARBA00023015"/>
    </source>
</evidence>
<dbReference type="GO" id="GO:0000160">
    <property type="term" value="P:phosphorelay signal transduction system"/>
    <property type="evidence" value="ECO:0007669"/>
    <property type="project" value="InterPro"/>
</dbReference>
<feature type="domain" description="Sigma-54 factor interaction" evidence="7">
    <location>
        <begin position="156"/>
        <end position="385"/>
    </location>
</feature>
<evidence type="ECO:0000313" key="10">
    <source>
        <dbReference type="Proteomes" id="UP000014115"/>
    </source>
</evidence>
<dbReference type="Gene3D" id="3.40.50.300">
    <property type="entry name" value="P-loop containing nucleotide triphosphate hydrolases"/>
    <property type="match status" value="1"/>
</dbReference>
<dbReference type="SUPFAM" id="SSF52540">
    <property type="entry name" value="P-loop containing nucleoside triphosphate hydrolases"/>
    <property type="match status" value="1"/>
</dbReference>
<dbReference type="InterPro" id="IPR003593">
    <property type="entry name" value="AAA+_ATPase"/>
</dbReference>
<dbReference type="PATRIC" id="fig|740709.3.peg.2247"/>
<comment type="caution">
    <text evidence="9">The sequence shown here is derived from an EMBL/GenBank/DDBJ whole genome shotgun (WGS) entry which is preliminary data.</text>
</comment>
<dbReference type="InterPro" id="IPR009057">
    <property type="entry name" value="Homeodomain-like_sf"/>
</dbReference>
<dbReference type="AlphaFoldDB" id="K2JZQ4"/>
<keyword evidence="2" id="KW-0067">ATP-binding</keyword>
<dbReference type="SMART" id="SM00448">
    <property type="entry name" value="REC"/>
    <property type="match status" value="1"/>
</dbReference>
<dbReference type="Pfam" id="PF00158">
    <property type="entry name" value="Sigma54_activat"/>
    <property type="match status" value="1"/>
</dbReference>
<dbReference type="Pfam" id="PF25601">
    <property type="entry name" value="AAA_lid_14"/>
    <property type="match status" value="1"/>
</dbReference>
<dbReference type="PANTHER" id="PTHR32071">
    <property type="entry name" value="TRANSCRIPTIONAL REGULATORY PROTEIN"/>
    <property type="match status" value="1"/>
</dbReference>
<dbReference type="OrthoDB" id="9804019at2"/>
<dbReference type="Pfam" id="PF02954">
    <property type="entry name" value="HTH_8"/>
    <property type="match status" value="1"/>
</dbReference>
<evidence type="ECO:0000256" key="6">
    <source>
        <dbReference type="PROSITE-ProRule" id="PRU00169"/>
    </source>
</evidence>
<dbReference type="PROSITE" id="PS50045">
    <property type="entry name" value="SIGMA54_INTERACT_4"/>
    <property type="match status" value="1"/>
</dbReference>
<dbReference type="PROSITE" id="PS00676">
    <property type="entry name" value="SIGMA54_INTERACT_2"/>
    <property type="match status" value="1"/>
</dbReference>
<dbReference type="SUPFAM" id="SSF52172">
    <property type="entry name" value="CheY-like"/>
    <property type="match status" value="1"/>
</dbReference>
<evidence type="ECO:0000256" key="4">
    <source>
        <dbReference type="ARBA" id="ARBA00023125"/>
    </source>
</evidence>
<dbReference type="InterPro" id="IPR001789">
    <property type="entry name" value="Sig_transdc_resp-reg_receiver"/>
</dbReference>
<dbReference type="GO" id="GO:0005524">
    <property type="term" value="F:ATP binding"/>
    <property type="evidence" value="ECO:0007669"/>
    <property type="project" value="UniProtKB-KW"/>
</dbReference>
<name>K2JZQ4_9GAMM</name>
<accession>K2JZQ4</accession>
<dbReference type="Gene3D" id="3.40.50.2300">
    <property type="match status" value="1"/>
</dbReference>
<evidence type="ECO:0000256" key="1">
    <source>
        <dbReference type="ARBA" id="ARBA00022741"/>
    </source>
</evidence>
<dbReference type="GO" id="GO:0043565">
    <property type="term" value="F:sequence-specific DNA binding"/>
    <property type="evidence" value="ECO:0007669"/>
    <property type="project" value="InterPro"/>
</dbReference>
<dbReference type="CDD" id="cd00009">
    <property type="entry name" value="AAA"/>
    <property type="match status" value="1"/>
</dbReference>
<evidence type="ECO:0000313" key="9">
    <source>
        <dbReference type="EMBL" id="EKE80933.1"/>
    </source>
</evidence>
<dbReference type="InterPro" id="IPR002078">
    <property type="entry name" value="Sigma_54_int"/>
</dbReference>
<dbReference type="InterPro" id="IPR002197">
    <property type="entry name" value="HTH_Fis"/>
</dbReference>
<feature type="modified residue" description="4-aspartylphosphate" evidence="6">
    <location>
        <position position="56"/>
    </location>
</feature>
<keyword evidence="10" id="KW-1185">Reference proteome</keyword>
<keyword evidence="3" id="KW-0805">Transcription regulation</keyword>